<dbReference type="GO" id="GO:0005886">
    <property type="term" value="C:plasma membrane"/>
    <property type="evidence" value="ECO:0007669"/>
    <property type="project" value="UniProtKB-SubCell"/>
</dbReference>
<feature type="domain" description="HAMP" evidence="13">
    <location>
        <begin position="321"/>
        <end position="373"/>
    </location>
</feature>
<keyword evidence="4" id="KW-0808">Transferase</keyword>
<dbReference type="PANTHER" id="PTHR34220:SF11">
    <property type="entry name" value="SENSOR PROTEIN KINASE HPTS"/>
    <property type="match status" value="1"/>
</dbReference>
<dbReference type="SUPFAM" id="SSF55874">
    <property type="entry name" value="ATPase domain of HSP90 chaperone/DNA topoisomerase II/histidine kinase"/>
    <property type="match status" value="1"/>
</dbReference>
<dbReference type="Proteomes" id="UP000249134">
    <property type="component" value="Chromosome 1"/>
</dbReference>
<evidence type="ECO:0000313" key="14">
    <source>
        <dbReference type="EMBL" id="SQI62109.1"/>
    </source>
</evidence>
<proteinExistence type="predicted"/>
<keyword evidence="10" id="KW-0902">Two-component regulatory system</keyword>
<dbReference type="SMART" id="SM00304">
    <property type="entry name" value="HAMP"/>
    <property type="match status" value="1"/>
</dbReference>
<dbReference type="CDD" id="cd06225">
    <property type="entry name" value="HAMP"/>
    <property type="match status" value="1"/>
</dbReference>
<accession>A0A2X4WGZ3</accession>
<organism evidence="14 15">
    <name type="scientific">Lederbergia lenta</name>
    <name type="common">Bacillus lentus</name>
    <dbReference type="NCBI Taxonomy" id="1467"/>
    <lineage>
        <taxon>Bacteria</taxon>
        <taxon>Bacillati</taxon>
        <taxon>Bacillota</taxon>
        <taxon>Bacilli</taxon>
        <taxon>Bacillales</taxon>
        <taxon>Bacillaceae</taxon>
        <taxon>Lederbergia</taxon>
    </lineage>
</organism>
<evidence type="ECO:0000313" key="15">
    <source>
        <dbReference type="Proteomes" id="UP000249134"/>
    </source>
</evidence>
<evidence type="ECO:0000256" key="3">
    <source>
        <dbReference type="ARBA" id="ARBA00022553"/>
    </source>
</evidence>
<dbReference type="AlphaFoldDB" id="A0A2X4WGZ3"/>
<evidence type="ECO:0000256" key="11">
    <source>
        <dbReference type="ARBA" id="ARBA00023136"/>
    </source>
</evidence>
<dbReference type="InterPro" id="IPR050640">
    <property type="entry name" value="Bact_2-comp_sensor_kinase"/>
</dbReference>
<keyword evidence="2" id="KW-1003">Cell membrane</keyword>
<reference evidence="14 15" key="1">
    <citation type="submission" date="2018-06" db="EMBL/GenBank/DDBJ databases">
        <authorList>
            <consortium name="Pathogen Informatics"/>
            <person name="Doyle S."/>
        </authorList>
    </citation>
    <scope>NUCLEOTIDE SEQUENCE [LARGE SCALE GENOMIC DNA]</scope>
    <source>
        <strain evidence="14 15">NCTC4824</strain>
    </source>
</reference>
<dbReference type="Pfam" id="PF02518">
    <property type="entry name" value="HATPase_c"/>
    <property type="match status" value="1"/>
</dbReference>
<evidence type="ECO:0000256" key="8">
    <source>
        <dbReference type="ARBA" id="ARBA00022840"/>
    </source>
</evidence>
<dbReference type="PANTHER" id="PTHR34220">
    <property type="entry name" value="SENSOR HISTIDINE KINASE YPDA"/>
    <property type="match status" value="1"/>
</dbReference>
<keyword evidence="6" id="KW-0547">Nucleotide-binding</keyword>
<evidence type="ECO:0000256" key="10">
    <source>
        <dbReference type="ARBA" id="ARBA00023012"/>
    </source>
</evidence>
<dbReference type="Pfam" id="PF06580">
    <property type="entry name" value="His_kinase"/>
    <property type="match status" value="1"/>
</dbReference>
<dbReference type="PROSITE" id="PS50885">
    <property type="entry name" value="HAMP"/>
    <property type="match status" value="1"/>
</dbReference>
<comment type="subcellular location">
    <subcellularLocation>
        <location evidence="1">Cell membrane</location>
        <topology evidence="1">Multi-pass membrane protein</topology>
    </subcellularLocation>
</comment>
<evidence type="ECO:0000256" key="1">
    <source>
        <dbReference type="ARBA" id="ARBA00004651"/>
    </source>
</evidence>
<protein>
    <submittedName>
        <fullName evidence="14">Two-component sensor histidine kinase</fullName>
    </submittedName>
</protein>
<gene>
    <name evidence="14" type="primary">ypdA_7</name>
    <name evidence="14" type="ORF">NCTC4824_03599</name>
</gene>
<evidence type="ECO:0000256" key="9">
    <source>
        <dbReference type="ARBA" id="ARBA00022989"/>
    </source>
</evidence>
<keyword evidence="15" id="KW-1185">Reference proteome</keyword>
<dbReference type="Gene3D" id="3.30.565.10">
    <property type="entry name" value="Histidine kinase-like ATPase, C-terminal domain"/>
    <property type="match status" value="1"/>
</dbReference>
<evidence type="ECO:0000256" key="4">
    <source>
        <dbReference type="ARBA" id="ARBA00022679"/>
    </source>
</evidence>
<evidence type="ECO:0000259" key="13">
    <source>
        <dbReference type="PROSITE" id="PS50885"/>
    </source>
</evidence>
<keyword evidence="7 14" id="KW-0418">Kinase</keyword>
<dbReference type="Pfam" id="PF00672">
    <property type="entry name" value="HAMP"/>
    <property type="match status" value="1"/>
</dbReference>
<dbReference type="SUPFAM" id="SSF158472">
    <property type="entry name" value="HAMP domain-like"/>
    <property type="match status" value="1"/>
</dbReference>
<dbReference type="InterPro" id="IPR010559">
    <property type="entry name" value="Sig_transdc_His_kin_internal"/>
</dbReference>
<keyword evidence="5 12" id="KW-0812">Transmembrane</keyword>
<dbReference type="KEGG" id="blen:NCTC4824_03599"/>
<sequence>MTKFLGQFKSNGLFFKMFIVMVVSIISVSVLITYNTIRMSEKLFMETFSITNYKVLSQIKTSFETFSFSIVRAANNVQQSGTVRKFLTADDTDSMSVMKNYYDIIQQMKGLSSPVDEYEVNMVITGLNGRAYSTNYYYWPTSEEDLKTDPITLNTLEEPNRLLYQYDPADEMKNYPSIVISKALVDRSTQNHYGVLYISIRESDFKQFYSNYTSEGNDVILLNPSGTVVSSNREDLLGIENNRLLEHAKEIEEMNLDYKDIEVFGKSHVMIAEYLPTYGMYLVNLIDRESVTNNIVDTKAIVMISIFIVSVALLIVYFISRRLTKSLTMLVQEISNMAKYNFGQYVTVKGSYETKELANAFNYMLDELHDYVEQLVETQKKQRNAELAALQQQINPHFLYNTLTSVKIMVQQGNKEKSANTIHALISLLQNSIGNVSETVTVEEELEMMKNYIYINQVRYGDRIKVNYFISPDCLPYQLPKLILQPFIENAFFHGFNRKYEGYIHILIAEKDNKLICEVIDNGDGMEVNASKEIQSHKNKRHLFSGIGIRNVDERIKLLYGEEFGIEILSEVGEGTRIIIQLPLITDRNNAKI</sequence>
<dbReference type="RefSeq" id="WP_066141396.1">
    <property type="nucleotide sequence ID" value="NZ_CBCSGM010000003.1"/>
</dbReference>
<dbReference type="InterPro" id="IPR003660">
    <property type="entry name" value="HAMP_dom"/>
</dbReference>
<keyword evidence="11 12" id="KW-0472">Membrane</keyword>
<dbReference type="Gene3D" id="6.10.340.10">
    <property type="match status" value="1"/>
</dbReference>
<feature type="transmembrane region" description="Helical" evidence="12">
    <location>
        <begin position="300"/>
        <end position="319"/>
    </location>
</feature>
<evidence type="ECO:0000256" key="5">
    <source>
        <dbReference type="ARBA" id="ARBA00022692"/>
    </source>
</evidence>
<name>A0A2X4WGZ3_LEDLE</name>
<dbReference type="InterPro" id="IPR003594">
    <property type="entry name" value="HATPase_dom"/>
</dbReference>
<dbReference type="GO" id="GO:0005524">
    <property type="term" value="F:ATP binding"/>
    <property type="evidence" value="ECO:0007669"/>
    <property type="project" value="UniProtKB-KW"/>
</dbReference>
<dbReference type="STRING" id="1348624.GCA_001591545_02183"/>
<dbReference type="GO" id="GO:0000155">
    <property type="term" value="F:phosphorelay sensor kinase activity"/>
    <property type="evidence" value="ECO:0007669"/>
    <property type="project" value="InterPro"/>
</dbReference>
<dbReference type="InterPro" id="IPR036890">
    <property type="entry name" value="HATPase_C_sf"/>
</dbReference>
<evidence type="ECO:0000256" key="2">
    <source>
        <dbReference type="ARBA" id="ARBA00022475"/>
    </source>
</evidence>
<evidence type="ECO:0000256" key="6">
    <source>
        <dbReference type="ARBA" id="ARBA00022741"/>
    </source>
</evidence>
<dbReference type="EMBL" id="LS483476">
    <property type="protein sequence ID" value="SQI62109.1"/>
    <property type="molecule type" value="Genomic_DNA"/>
</dbReference>
<keyword evidence="3" id="KW-0597">Phosphoprotein</keyword>
<evidence type="ECO:0000256" key="12">
    <source>
        <dbReference type="SAM" id="Phobius"/>
    </source>
</evidence>
<keyword evidence="9 12" id="KW-1133">Transmembrane helix</keyword>
<keyword evidence="8" id="KW-0067">ATP-binding</keyword>
<evidence type="ECO:0000256" key="7">
    <source>
        <dbReference type="ARBA" id="ARBA00022777"/>
    </source>
</evidence>
<feature type="transmembrane region" description="Helical" evidence="12">
    <location>
        <begin position="12"/>
        <end position="34"/>
    </location>
</feature>